<dbReference type="Proteomes" id="UP001234297">
    <property type="component" value="Chromosome 3"/>
</dbReference>
<evidence type="ECO:0000313" key="2">
    <source>
        <dbReference type="Proteomes" id="UP001234297"/>
    </source>
</evidence>
<reference evidence="1 2" key="1">
    <citation type="journal article" date="2022" name="Hortic Res">
        <title>A haplotype resolved chromosomal level avocado genome allows analysis of novel avocado genes.</title>
        <authorList>
            <person name="Nath O."/>
            <person name="Fletcher S.J."/>
            <person name="Hayward A."/>
            <person name="Shaw L.M."/>
            <person name="Masouleh A.K."/>
            <person name="Furtado A."/>
            <person name="Henry R.J."/>
            <person name="Mitter N."/>
        </authorList>
    </citation>
    <scope>NUCLEOTIDE SEQUENCE [LARGE SCALE GENOMIC DNA]</scope>
    <source>
        <strain evidence="2">cv. Hass</strain>
    </source>
</reference>
<protein>
    <submittedName>
        <fullName evidence="1">Uncharacterized protein</fullName>
    </submittedName>
</protein>
<comment type="caution">
    <text evidence="1">The sequence shown here is derived from an EMBL/GenBank/DDBJ whole genome shotgun (WGS) entry which is preliminary data.</text>
</comment>
<sequence>MFLLPNLKENRGSGLLGVIGIKVEKGIQSLFTDKCCWRLLPLVASLTRRQRTTAVAGEKDPDVGGSRFGLAKELGNHPR</sequence>
<name>A0ACC2LRK2_PERAE</name>
<evidence type="ECO:0000313" key="1">
    <source>
        <dbReference type="EMBL" id="KAJ8635661.1"/>
    </source>
</evidence>
<gene>
    <name evidence="1" type="ORF">MRB53_009928</name>
</gene>
<proteinExistence type="predicted"/>
<organism evidence="1 2">
    <name type="scientific">Persea americana</name>
    <name type="common">Avocado</name>
    <dbReference type="NCBI Taxonomy" id="3435"/>
    <lineage>
        <taxon>Eukaryota</taxon>
        <taxon>Viridiplantae</taxon>
        <taxon>Streptophyta</taxon>
        <taxon>Embryophyta</taxon>
        <taxon>Tracheophyta</taxon>
        <taxon>Spermatophyta</taxon>
        <taxon>Magnoliopsida</taxon>
        <taxon>Magnoliidae</taxon>
        <taxon>Laurales</taxon>
        <taxon>Lauraceae</taxon>
        <taxon>Persea</taxon>
    </lineage>
</organism>
<dbReference type="EMBL" id="CM056811">
    <property type="protein sequence ID" value="KAJ8635661.1"/>
    <property type="molecule type" value="Genomic_DNA"/>
</dbReference>
<accession>A0ACC2LRK2</accession>
<keyword evidence="2" id="KW-1185">Reference proteome</keyword>